<dbReference type="PROSITE" id="PS51186">
    <property type="entry name" value="GNAT"/>
    <property type="match status" value="1"/>
</dbReference>
<dbReference type="PANTHER" id="PTHR43792:SF1">
    <property type="entry name" value="N-ACETYLTRANSFERASE DOMAIN-CONTAINING PROTEIN"/>
    <property type="match status" value="1"/>
</dbReference>
<dbReference type="SUPFAM" id="SSF55729">
    <property type="entry name" value="Acyl-CoA N-acyltransferases (Nat)"/>
    <property type="match status" value="1"/>
</dbReference>
<dbReference type="Pfam" id="PF13302">
    <property type="entry name" value="Acetyltransf_3"/>
    <property type="match status" value="1"/>
</dbReference>
<accession>A0AA41ZE25</accession>
<keyword evidence="3" id="KW-1185">Reference proteome</keyword>
<reference evidence="2" key="1">
    <citation type="submission" date="2022-06" db="EMBL/GenBank/DDBJ databases">
        <title>Sphingomonas sp. nov. isolated from rhizosphere soil of tomato.</title>
        <authorList>
            <person name="Dong H."/>
            <person name="Gao R."/>
        </authorList>
    </citation>
    <scope>NUCLEOTIDE SEQUENCE</scope>
    <source>
        <strain evidence="2">MMSM24</strain>
    </source>
</reference>
<dbReference type="PANTHER" id="PTHR43792">
    <property type="entry name" value="GNAT FAMILY, PUTATIVE (AFU_ORTHOLOGUE AFUA_3G00765)-RELATED-RELATED"/>
    <property type="match status" value="1"/>
</dbReference>
<evidence type="ECO:0000259" key="1">
    <source>
        <dbReference type="PROSITE" id="PS51186"/>
    </source>
</evidence>
<feature type="domain" description="N-acetyltransferase" evidence="1">
    <location>
        <begin position="18"/>
        <end position="170"/>
    </location>
</feature>
<dbReference type="InterPro" id="IPR051531">
    <property type="entry name" value="N-acetyltransferase"/>
</dbReference>
<organism evidence="2 3">
    <name type="scientific">Sphingomonas lycopersici</name>
    <dbReference type="NCBI Taxonomy" id="2951807"/>
    <lineage>
        <taxon>Bacteria</taxon>
        <taxon>Pseudomonadati</taxon>
        <taxon>Pseudomonadota</taxon>
        <taxon>Alphaproteobacteria</taxon>
        <taxon>Sphingomonadales</taxon>
        <taxon>Sphingomonadaceae</taxon>
        <taxon>Sphingomonas</taxon>
    </lineage>
</organism>
<dbReference type="InterPro" id="IPR016181">
    <property type="entry name" value="Acyl_CoA_acyltransferase"/>
</dbReference>
<evidence type="ECO:0000313" key="3">
    <source>
        <dbReference type="Proteomes" id="UP001165565"/>
    </source>
</evidence>
<dbReference type="EMBL" id="JANFAV010000026">
    <property type="protein sequence ID" value="MCW6537627.1"/>
    <property type="molecule type" value="Genomic_DNA"/>
</dbReference>
<dbReference type="GO" id="GO:0016747">
    <property type="term" value="F:acyltransferase activity, transferring groups other than amino-acyl groups"/>
    <property type="evidence" value="ECO:0007669"/>
    <property type="project" value="InterPro"/>
</dbReference>
<dbReference type="RefSeq" id="WP_265271765.1">
    <property type="nucleotide sequence ID" value="NZ_JANFAV010000026.1"/>
</dbReference>
<dbReference type="InterPro" id="IPR000182">
    <property type="entry name" value="GNAT_dom"/>
</dbReference>
<sequence>MKMFELQRWAEEHWNSFAEMQSDPEVMADLGGPFTRDASREKFDRYRDAWKTDGVSRWAVVDYAGAFLGYAGIMIRRDPDHPLGVHHEIGWRFRRDAWGKGLATQSARQALHHAWSVLDVPEIVSYTARDNLRSRNVMRRLGLRRDPHRDFTARYPRGDWTGLVWVAERPAAITSSR</sequence>
<evidence type="ECO:0000313" key="2">
    <source>
        <dbReference type="EMBL" id="MCW6537627.1"/>
    </source>
</evidence>
<protein>
    <submittedName>
        <fullName evidence="2">GNAT family N-acetyltransferase</fullName>
    </submittedName>
</protein>
<name>A0AA41ZE25_9SPHN</name>
<comment type="caution">
    <text evidence="2">The sequence shown here is derived from an EMBL/GenBank/DDBJ whole genome shotgun (WGS) entry which is preliminary data.</text>
</comment>
<dbReference type="Proteomes" id="UP001165565">
    <property type="component" value="Unassembled WGS sequence"/>
</dbReference>
<dbReference type="AlphaFoldDB" id="A0AA41ZE25"/>
<proteinExistence type="predicted"/>
<dbReference type="Gene3D" id="3.40.630.30">
    <property type="match status" value="1"/>
</dbReference>
<gene>
    <name evidence="2" type="ORF">NEE01_22865</name>
</gene>